<dbReference type="OrthoDB" id="4761399at2"/>
<dbReference type="RefSeq" id="WP_083065225.1">
    <property type="nucleotide sequence ID" value="NZ_MVHG01000036.1"/>
</dbReference>
<organism evidence="2 3">
    <name type="scientific">Mycobacterium arosiense ATCC BAA-1401 = DSM 45069</name>
    <dbReference type="NCBI Taxonomy" id="1265311"/>
    <lineage>
        <taxon>Bacteria</taxon>
        <taxon>Bacillati</taxon>
        <taxon>Actinomycetota</taxon>
        <taxon>Actinomycetes</taxon>
        <taxon>Mycobacteriales</taxon>
        <taxon>Mycobacteriaceae</taxon>
        <taxon>Mycobacterium</taxon>
        <taxon>Mycobacterium avium complex (MAC)</taxon>
    </lineage>
</organism>
<dbReference type="Proteomes" id="UP000192707">
    <property type="component" value="Unassembled WGS sequence"/>
</dbReference>
<proteinExistence type="predicted"/>
<evidence type="ECO:0000313" key="3">
    <source>
        <dbReference type="Proteomes" id="UP000192707"/>
    </source>
</evidence>
<keyword evidence="3" id="KW-1185">Reference proteome</keyword>
<dbReference type="Pfam" id="PF14032">
    <property type="entry name" value="PknH_C"/>
    <property type="match status" value="1"/>
</dbReference>
<sequence>MSSQLSATVAIAAAGILSAGCGGDNAGGAALSSTTTTIASPKTPLAQAALPDLMLSPTDIDTALGVTGTTSDPPLTKLVEDPVKREDYTFPAECRYSTHVALASVYADSGSTAVYGYHDQAPAPAGADQLESPDVYQFVVLFPSPDQASAFFTASTQRWPACANRQDTVPAADGKPELQWKVGQVFNANGILSAPVTITITSNGNSVTMPCQRALTARSNVVIDVDACRKDIGDLGVGIANQIAGKVDKQ</sequence>
<name>A0A1W9ZEI4_MYCAI</name>
<dbReference type="Gene3D" id="3.40.1000.70">
    <property type="entry name" value="PknH-like extracellular domain"/>
    <property type="match status" value="1"/>
</dbReference>
<feature type="domain" description="PknH-like extracellular" evidence="1">
    <location>
        <begin position="46"/>
        <end position="246"/>
    </location>
</feature>
<gene>
    <name evidence="2" type="ORF">BST14_15360</name>
</gene>
<dbReference type="InterPro" id="IPR038232">
    <property type="entry name" value="PknH-like_Extracell_sf"/>
</dbReference>
<reference evidence="2 3" key="1">
    <citation type="submission" date="2016-12" db="EMBL/GenBank/DDBJ databases">
        <title>The new phylogeny of genus Mycobacterium.</title>
        <authorList>
            <person name="Tortoli E."/>
            <person name="Trovato A."/>
            <person name="Cirillo D.M."/>
        </authorList>
    </citation>
    <scope>NUCLEOTIDE SEQUENCE [LARGE SCALE GENOMIC DNA]</scope>
    <source>
        <strain evidence="2 3">DSM 45069</strain>
    </source>
</reference>
<evidence type="ECO:0000259" key="1">
    <source>
        <dbReference type="Pfam" id="PF14032"/>
    </source>
</evidence>
<evidence type="ECO:0000313" key="2">
    <source>
        <dbReference type="EMBL" id="ORA13456.1"/>
    </source>
</evidence>
<accession>A0A1W9ZEI4</accession>
<dbReference type="AlphaFoldDB" id="A0A1W9ZEI4"/>
<dbReference type="EMBL" id="MVHG01000036">
    <property type="protein sequence ID" value="ORA13456.1"/>
    <property type="molecule type" value="Genomic_DNA"/>
</dbReference>
<protein>
    <submittedName>
        <fullName evidence="2">Sensor domain-containing protein</fullName>
    </submittedName>
</protein>
<comment type="caution">
    <text evidence="2">The sequence shown here is derived from an EMBL/GenBank/DDBJ whole genome shotgun (WGS) entry which is preliminary data.</text>
</comment>
<dbReference type="InterPro" id="IPR026954">
    <property type="entry name" value="PknH-like_Extracell"/>
</dbReference>